<name>A0A4P9XMD7_9FUNG</name>
<dbReference type="InterPro" id="IPR037525">
    <property type="entry name" value="Velvet_dom"/>
</dbReference>
<evidence type="ECO:0000313" key="6">
    <source>
        <dbReference type="EMBL" id="RKP06531.1"/>
    </source>
</evidence>
<dbReference type="STRING" id="78915.A0A4P9XMD7"/>
<organism evidence="6 7">
    <name type="scientific">Thamnocephalis sphaerospora</name>
    <dbReference type="NCBI Taxonomy" id="78915"/>
    <lineage>
        <taxon>Eukaryota</taxon>
        <taxon>Fungi</taxon>
        <taxon>Fungi incertae sedis</taxon>
        <taxon>Zoopagomycota</taxon>
        <taxon>Zoopagomycotina</taxon>
        <taxon>Zoopagomycetes</taxon>
        <taxon>Zoopagales</taxon>
        <taxon>Sigmoideomycetaceae</taxon>
        <taxon>Thamnocephalis</taxon>
    </lineage>
</organism>
<evidence type="ECO:0000259" key="5">
    <source>
        <dbReference type="PROSITE" id="PS51821"/>
    </source>
</evidence>
<evidence type="ECO:0000256" key="2">
    <source>
        <dbReference type="ARBA" id="ARBA00023015"/>
    </source>
</evidence>
<dbReference type="InterPro" id="IPR038491">
    <property type="entry name" value="Velvet_dom_sf"/>
</dbReference>
<sequence>LCGQLVSSLHRLKDVNNDDAGFFIFPDTSARLEGVFRLRFSLYEIRGSQSVRLCSVHSDAFTAYPPRSFPGMSESTFLSRSFSDQGVRIRIRKESR</sequence>
<dbReference type="Pfam" id="PF11754">
    <property type="entry name" value="Velvet"/>
    <property type="match status" value="1"/>
</dbReference>
<reference evidence="7" key="1">
    <citation type="journal article" date="2018" name="Nat. Microbiol.">
        <title>Leveraging single-cell genomics to expand the fungal tree of life.</title>
        <authorList>
            <person name="Ahrendt S.R."/>
            <person name="Quandt C.A."/>
            <person name="Ciobanu D."/>
            <person name="Clum A."/>
            <person name="Salamov A."/>
            <person name="Andreopoulos B."/>
            <person name="Cheng J.F."/>
            <person name="Woyke T."/>
            <person name="Pelin A."/>
            <person name="Henrissat B."/>
            <person name="Reynolds N.K."/>
            <person name="Benny G.L."/>
            <person name="Smith M.E."/>
            <person name="James T.Y."/>
            <person name="Grigoriev I.V."/>
        </authorList>
    </citation>
    <scope>NUCLEOTIDE SEQUENCE [LARGE SCALE GENOMIC DNA]</scope>
    <source>
        <strain evidence="7">RSA 1356</strain>
    </source>
</reference>
<protein>
    <submittedName>
        <fullName evidence="6">Velvet factor</fullName>
    </submittedName>
</protein>
<evidence type="ECO:0000256" key="1">
    <source>
        <dbReference type="ARBA" id="ARBA00004123"/>
    </source>
</evidence>
<keyword evidence="4" id="KW-0539">Nucleus</keyword>
<keyword evidence="7" id="KW-1185">Reference proteome</keyword>
<gene>
    <name evidence="6" type="ORF">THASP1DRAFT_5869</name>
</gene>
<dbReference type="PROSITE" id="PS51821">
    <property type="entry name" value="VELVET"/>
    <property type="match status" value="1"/>
</dbReference>
<keyword evidence="2" id="KW-0805">Transcription regulation</keyword>
<feature type="non-terminal residue" evidence="6">
    <location>
        <position position="96"/>
    </location>
</feature>
<dbReference type="PANTHER" id="PTHR33572">
    <property type="entry name" value="SPORE DEVELOPMENT REGULATOR VOSA"/>
    <property type="match status" value="1"/>
</dbReference>
<feature type="domain" description="Velvet" evidence="5">
    <location>
        <begin position="1"/>
        <end position="92"/>
    </location>
</feature>
<keyword evidence="3" id="KW-0804">Transcription</keyword>
<accession>A0A4P9XMD7</accession>
<dbReference type="Proteomes" id="UP000271241">
    <property type="component" value="Unassembled WGS sequence"/>
</dbReference>
<evidence type="ECO:0000256" key="3">
    <source>
        <dbReference type="ARBA" id="ARBA00023163"/>
    </source>
</evidence>
<dbReference type="PANTHER" id="PTHR33572:SF18">
    <property type="entry name" value="SPORE DEVELOPMENT REGULATOR VOSA"/>
    <property type="match status" value="1"/>
</dbReference>
<dbReference type="GO" id="GO:0005634">
    <property type="term" value="C:nucleus"/>
    <property type="evidence" value="ECO:0007669"/>
    <property type="project" value="UniProtKB-SubCell"/>
</dbReference>
<evidence type="ECO:0000256" key="4">
    <source>
        <dbReference type="ARBA" id="ARBA00023242"/>
    </source>
</evidence>
<proteinExistence type="predicted"/>
<dbReference type="EMBL" id="KZ992865">
    <property type="protein sequence ID" value="RKP06531.1"/>
    <property type="molecule type" value="Genomic_DNA"/>
</dbReference>
<dbReference type="AlphaFoldDB" id="A0A4P9XMD7"/>
<evidence type="ECO:0000313" key="7">
    <source>
        <dbReference type="Proteomes" id="UP000271241"/>
    </source>
</evidence>
<comment type="subcellular location">
    <subcellularLocation>
        <location evidence="1">Nucleus</location>
    </subcellularLocation>
</comment>
<feature type="non-terminal residue" evidence="6">
    <location>
        <position position="1"/>
    </location>
</feature>
<dbReference type="Gene3D" id="2.60.40.3960">
    <property type="entry name" value="Velvet domain"/>
    <property type="match status" value="1"/>
</dbReference>
<dbReference type="InterPro" id="IPR021740">
    <property type="entry name" value="Velvet"/>
</dbReference>
<dbReference type="OrthoDB" id="5599552at2759"/>